<dbReference type="EMBL" id="JBFQGM010000002">
    <property type="protein sequence ID" value="MFL9460476.1"/>
    <property type="molecule type" value="Genomic_DNA"/>
</dbReference>
<dbReference type="Gene3D" id="3.40.190.10">
    <property type="entry name" value="Periplasmic binding protein-like II"/>
    <property type="match status" value="2"/>
</dbReference>
<organism evidence="1 2">
    <name type="scientific">Scytonema tolypothrichoides VB-61278_2</name>
    <dbReference type="NCBI Taxonomy" id="3232314"/>
    <lineage>
        <taxon>Bacteria</taxon>
        <taxon>Bacillati</taxon>
        <taxon>Cyanobacteriota</taxon>
        <taxon>Cyanophyceae</taxon>
        <taxon>Nostocales</taxon>
        <taxon>Scytonemataceae</taxon>
        <taxon>Scytonema</taxon>
    </lineage>
</organism>
<gene>
    <name evidence="1" type="ORF">AB0759_07490</name>
</gene>
<proteinExistence type="predicted"/>
<accession>A0ABW8WHK8</accession>
<keyword evidence="2" id="KW-1185">Reference proteome</keyword>
<evidence type="ECO:0000313" key="2">
    <source>
        <dbReference type="Proteomes" id="UP001628874"/>
    </source>
</evidence>
<dbReference type="RefSeq" id="WP_202048588.1">
    <property type="nucleotide sequence ID" value="NZ_JBFQGM010000002.1"/>
</dbReference>
<evidence type="ECO:0000313" key="1">
    <source>
        <dbReference type="EMBL" id="MFL9460476.1"/>
    </source>
</evidence>
<sequence length="51" mass="5196">MNAGGLDIASTDESPLVFAQAAGTQLVYLATASANAKSISHLVPVNSFMTN</sequence>
<protein>
    <submittedName>
        <fullName evidence="1">Uncharacterized protein</fullName>
    </submittedName>
</protein>
<comment type="caution">
    <text evidence="1">The sequence shown here is derived from an EMBL/GenBank/DDBJ whole genome shotgun (WGS) entry which is preliminary data.</text>
</comment>
<name>A0ABW8WHK8_9CYAN</name>
<dbReference type="Proteomes" id="UP001628874">
    <property type="component" value="Unassembled WGS sequence"/>
</dbReference>
<reference evidence="1 2" key="1">
    <citation type="submission" date="2024-07" db="EMBL/GenBank/DDBJ databases">
        <authorList>
            <person name="Tripathy S."/>
        </authorList>
    </citation>
    <scope>NUCLEOTIDE SEQUENCE [LARGE SCALE GENOMIC DNA]</scope>
    <source>
        <strain evidence="1 2">VB-61278_2</strain>
    </source>
</reference>